<protein>
    <recommendedName>
        <fullName evidence="4">DUF4188 domain-containing protein</fullName>
    </recommendedName>
</protein>
<dbReference type="InterPro" id="IPR025444">
    <property type="entry name" value="Monooxy_af470"/>
</dbReference>
<keyword evidence="1" id="KW-0812">Transmembrane</keyword>
<dbReference type="Proteomes" id="UP001489004">
    <property type="component" value="Unassembled WGS sequence"/>
</dbReference>
<keyword evidence="1" id="KW-1133">Transmembrane helix</keyword>
<evidence type="ECO:0000313" key="2">
    <source>
        <dbReference type="EMBL" id="KAK9817187.1"/>
    </source>
</evidence>
<gene>
    <name evidence="2" type="ORF">WJX72_010803</name>
</gene>
<keyword evidence="3" id="KW-1185">Reference proteome</keyword>
<proteinExistence type="predicted"/>
<evidence type="ECO:0000313" key="3">
    <source>
        <dbReference type="Proteomes" id="UP001489004"/>
    </source>
</evidence>
<keyword evidence="1" id="KW-0472">Membrane</keyword>
<accession>A0AAW1Q756</accession>
<name>A0AAW1Q756_9CHLO</name>
<feature type="transmembrane region" description="Helical" evidence="1">
    <location>
        <begin position="30"/>
        <end position="53"/>
    </location>
</feature>
<evidence type="ECO:0000256" key="1">
    <source>
        <dbReference type="SAM" id="Phobius"/>
    </source>
</evidence>
<reference evidence="2 3" key="1">
    <citation type="journal article" date="2024" name="Nat. Commun.">
        <title>Phylogenomics reveals the evolutionary origins of lichenization in chlorophyte algae.</title>
        <authorList>
            <person name="Puginier C."/>
            <person name="Libourel C."/>
            <person name="Otte J."/>
            <person name="Skaloud P."/>
            <person name="Haon M."/>
            <person name="Grisel S."/>
            <person name="Petersen M."/>
            <person name="Berrin J.G."/>
            <person name="Delaux P.M."/>
            <person name="Dal Grande F."/>
            <person name="Keller J."/>
        </authorList>
    </citation>
    <scope>NUCLEOTIDE SEQUENCE [LARGE SCALE GENOMIC DNA]</scope>
    <source>
        <strain evidence="2 3">SAG 2043</strain>
    </source>
</reference>
<dbReference type="EMBL" id="JALJOR010000005">
    <property type="protein sequence ID" value="KAK9817187.1"/>
    <property type="molecule type" value="Genomic_DNA"/>
</dbReference>
<comment type="caution">
    <text evidence="2">The sequence shown here is derived from an EMBL/GenBank/DDBJ whole genome shotgun (WGS) entry which is preliminary data.</text>
</comment>
<sequence>MHARCCCLLFKYPDTTCLLVKVQALAMQTVAVVGLVLLWSLASFIAGAIFFFANVAHGRTLPHHFPPAKRLRPGPGRREAHIEGDFIVFVIGVQVNNWLAVSQYLPVFKAFPQMVAELVADPDSGLLCHEGYLGNPTTSIQYWRSFEHLERYARDPKRKHQPAWGAYNRALRKAVDKRAMAIFHETYQVKAGCYETMYQGDMEPFGLGAASELREVTAHRSRAALRGKFNVAADAADSTDVKAAKAT</sequence>
<dbReference type="Pfam" id="PF13826">
    <property type="entry name" value="Monooxy_af470-like"/>
    <property type="match status" value="1"/>
</dbReference>
<evidence type="ECO:0008006" key="4">
    <source>
        <dbReference type="Google" id="ProtNLM"/>
    </source>
</evidence>
<dbReference type="AlphaFoldDB" id="A0AAW1Q756"/>
<organism evidence="2 3">
    <name type="scientific">[Myrmecia] bisecta</name>
    <dbReference type="NCBI Taxonomy" id="41462"/>
    <lineage>
        <taxon>Eukaryota</taxon>
        <taxon>Viridiplantae</taxon>
        <taxon>Chlorophyta</taxon>
        <taxon>core chlorophytes</taxon>
        <taxon>Trebouxiophyceae</taxon>
        <taxon>Trebouxiales</taxon>
        <taxon>Trebouxiaceae</taxon>
        <taxon>Myrmecia</taxon>
    </lineage>
</organism>